<reference evidence="2" key="1">
    <citation type="submission" date="2023-04" db="EMBL/GenBank/DDBJ databases">
        <title>Comparative genomic analysis of Cohnella hashimotonis sp. nov., isolated from the International Space Station.</title>
        <authorList>
            <person name="Venkateswaran K."/>
            <person name="Simpson A."/>
        </authorList>
    </citation>
    <scope>NUCLEOTIDE SEQUENCE</scope>
    <source>
        <strain evidence="2">F6_2S_P_1</strain>
    </source>
</reference>
<dbReference type="Proteomes" id="UP001161691">
    <property type="component" value="Unassembled WGS sequence"/>
</dbReference>
<protein>
    <submittedName>
        <fullName evidence="2">Sugar phosphate isomerase/epimerase family protein</fullName>
    </submittedName>
</protein>
<dbReference type="GO" id="GO:0016853">
    <property type="term" value="F:isomerase activity"/>
    <property type="evidence" value="ECO:0007669"/>
    <property type="project" value="UniProtKB-KW"/>
</dbReference>
<keyword evidence="3" id="KW-1185">Reference proteome</keyword>
<keyword evidence="2" id="KW-0413">Isomerase</keyword>
<proteinExistence type="predicted"/>
<comment type="caution">
    <text evidence="2">The sequence shown here is derived from an EMBL/GenBank/DDBJ whole genome shotgun (WGS) entry which is preliminary data.</text>
</comment>
<dbReference type="Pfam" id="PF01261">
    <property type="entry name" value="AP_endonuc_2"/>
    <property type="match status" value="1"/>
</dbReference>
<dbReference type="InterPro" id="IPR036237">
    <property type="entry name" value="Xyl_isomerase-like_sf"/>
</dbReference>
<dbReference type="RefSeq" id="WP_282908081.1">
    <property type="nucleotide sequence ID" value="NZ_JAGRPV010000001.1"/>
</dbReference>
<name>A0ABT6TGR7_9BACL</name>
<evidence type="ECO:0000313" key="3">
    <source>
        <dbReference type="Proteomes" id="UP001161691"/>
    </source>
</evidence>
<dbReference type="Gene3D" id="3.20.20.150">
    <property type="entry name" value="Divalent-metal-dependent TIM barrel enzymes"/>
    <property type="match status" value="1"/>
</dbReference>
<gene>
    <name evidence="2" type="ORF">KB449_09170</name>
</gene>
<accession>A0ABT6TGR7</accession>
<dbReference type="EMBL" id="JAGRPV010000001">
    <property type="protein sequence ID" value="MDI4645129.1"/>
    <property type="molecule type" value="Genomic_DNA"/>
</dbReference>
<dbReference type="SUPFAM" id="SSF51658">
    <property type="entry name" value="Xylose isomerase-like"/>
    <property type="match status" value="1"/>
</dbReference>
<dbReference type="InterPro" id="IPR013022">
    <property type="entry name" value="Xyl_isomerase-like_TIM-brl"/>
</dbReference>
<feature type="domain" description="Xylose isomerase-like TIM barrel" evidence="1">
    <location>
        <begin position="20"/>
        <end position="246"/>
    </location>
</feature>
<evidence type="ECO:0000313" key="2">
    <source>
        <dbReference type="EMBL" id="MDI4645129.1"/>
    </source>
</evidence>
<dbReference type="PANTHER" id="PTHR12110">
    <property type="entry name" value="HYDROXYPYRUVATE ISOMERASE"/>
    <property type="match status" value="1"/>
</dbReference>
<organism evidence="2 3">
    <name type="scientific">Cohnella hashimotonis</name>
    <dbReference type="NCBI Taxonomy" id="2826895"/>
    <lineage>
        <taxon>Bacteria</taxon>
        <taxon>Bacillati</taxon>
        <taxon>Bacillota</taxon>
        <taxon>Bacilli</taxon>
        <taxon>Bacillales</taxon>
        <taxon>Paenibacillaceae</taxon>
        <taxon>Cohnella</taxon>
    </lineage>
</organism>
<evidence type="ECO:0000259" key="1">
    <source>
        <dbReference type="Pfam" id="PF01261"/>
    </source>
</evidence>
<sequence length="268" mass="29925">MKYAFVSFSCPEASLAEVLRMARDYNYDGFEARCGFGHGHGIEVSLTAEACADVKQAFADGGVVLQVLSVSCRYANPDTVAENIALTRDYIQLAQRLAVPLLRVFCGEITAGRSREASRLQIVAALRELAPLAEAAGVTLAVETHDDWSDPAEMRTVMEAVDHPSVGVVWDLMHTLRGGGTPMEEAYRLLSPWLKHVHFHDGLLELDRLVFLPLGEGEIDHRPAVKILIQNRYQGYLSGEWLDWEPPQLHLPRELQSMLRYEQEAVKL</sequence>
<dbReference type="InterPro" id="IPR050312">
    <property type="entry name" value="IolE/XylAMocC-like"/>
</dbReference>